<organism evidence="2 3">
    <name type="scientific">Leptospirillum ferrooxidans (strain C2-3)</name>
    <dbReference type="NCBI Taxonomy" id="1162668"/>
    <lineage>
        <taxon>Bacteria</taxon>
        <taxon>Pseudomonadati</taxon>
        <taxon>Nitrospirota</taxon>
        <taxon>Nitrospiria</taxon>
        <taxon>Nitrospirales</taxon>
        <taxon>Nitrospiraceae</taxon>
        <taxon>Leptospirillum</taxon>
    </lineage>
</organism>
<proteinExistence type="predicted"/>
<dbReference type="HOGENOM" id="CLU_1822980_0_0_0"/>
<accession>I0ILR5</accession>
<evidence type="ECO:0000313" key="2">
    <source>
        <dbReference type="EMBL" id="BAM06214.1"/>
    </source>
</evidence>
<evidence type="ECO:0000313" key="3">
    <source>
        <dbReference type="Proteomes" id="UP000007382"/>
    </source>
</evidence>
<evidence type="ECO:0000256" key="1">
    <source>
        <dbReference type="SAM" id="Phobius"/>
    </source>
</evidence>
<dbReference type="OrthoDB" id="8592370at2"/>
<sequence>MDKVRHARDGGFTMMELTVVLFVMALVTSASLIGYRSYIHGANISALSQVIRNVRTASHQYIQINSSYSGLSCPALSASGIWPPSGCNGPSFSLSIPQTSVSVAAGATPYQFSIVILSSYFTDTDFEAICNQFQAQATQCSPSSGTLTLVF</sequence>
<feature type="transmembrane region" description="Helical" evidence="1">
    <location>
        <begin position="12"/>
        <end position="35"/>
    </location>
</feature>
<keyword evidence="3" id="KW-1185">Reference proteome</keyword>
<gene>
    <name evidence="2" type="ordered locus">LFE_0496</name>
</gene>
<name>I0ILR5_LEPFC</name>
<dbReference type="EMBL" id="AP012342">
    <property type="protein sequence ID" value="BAM06214.1"/>
    <property type="molecule type" value="Genomic_DNA"/>
</dbReference>
<keyword evidence="1" id="KW-1133">Transmembrane helix</keyword>
<dbReference type="Gene3D" id="3.30.700.10">
    <property type="entry name" value="Glycoprotein, Type 4 Pilin"/>
    <property type="match status" value="1"/>
</dbReference>
<dbReference type="AlphaFoldDB" id="I0ILR5"/>
<dbReference type="InterPro" id="IPR045584">
    <property type="entry name" value="Pilin-like"/>
</dbReference>
<evidence type="ECO:0008006" key="4">
    <source>
        <dbReference type="Google" id="ProtNLM"/>
    </source>
</evidence>
<keyword evidence="1" id="KW-0472">Membrane</keyword>
<keyword evidence="1" id="KW-0812">Transmembrane</keyword>
<dbReference type="PATRIC" id="fig|1162668.3.peg.587"/>
<dbReference type="Proteomes" id="UP000007382">
    <property type="component" value="Chromosome"/>
</dbReference>
<dbReference type="SUPFAM" id="SSF54523">
    <property type="entry name" value="Pili subunits"/>
    <property type="match status" value="1"/>
</dbReference>
<dbReference type="KEGG" id="lfc:LFE_0496"/>
<dbReference type="NCBIfam" id="TIGR02532">
    <property type="entry name" value="IV_pilin_GFxxxE"/>
    <property type="match status" value="1"/>
</dbReference>
<reference evidence="2 3" key="1">
    <citation type="journal article" date="2012" name="J. Bacteriol.">
        <title>Complete Genome Sequence of Leptospirillum ferrooxidans Strain C2-3, Isolated from a Fresh Volcanic Ash Deposit on the Island of Miyake, Japan.</title>
        <authorList>
            <person name="Fujimura R."/>
            <person name="Sato Y."/>
            <person name="Nishizawa T."/>
            <person name="Oshima K."/>
            <person name="Kim S.-W."/>
            <person name="Hattori M."/>
            <person name="Kamijo T."/>
            <person name="Ohta H."/>
        </authorList>
    </citation>
    <scope>NUCLEOTIDE SEQUENCE [LARGE SCALE GENOMIC DNA]</scope>
    <source>
        <strain evidence="2 3">C2-3</strain>
    </source>
</reference>
<reference evidence="3" key="2">
    <citation type="submission" date="2012-03" db="EMBL/GenBank/DDBJ databases">
        <title>The complete genome sequence of the pioneer microbe on fresh volcanic deposit, Leptospirillum ferrooxidans strain C2-3.</title>
        <authorList>
            <person name="Fujimura R."/>
            <person name="Sato Y."/>
            <person name="Nishizawa T."/>
            <person name="Nanba K."/>
            <person name="Oshima K."/>
            <person name="Hattori M."/>
            <person name="Kamijo T."/>
            <person name="Ohta H."/>
        </authorList>
    </citation>
    <scope>NUCLEOTIDE SEQUENCE [LARGE SCALE GENOMIC DNA]</scope>
    <source>
        <strain evidence="3">C2-3</strain>
    </source>
</reference>
<dbReference type="RefSeq" id="WP_014448707.1">
    <property type="nucleotide sequence ID" value="NC_017094.1"/>
</dbReference>
<dbReference type="InterPro" id="IPR012902">
    <property type="entry name" value="N_methyl_site"/>
</dbReference>
<dbReference type="STRING" id="1162668.LFE_0496"/>
<protein>
    <recommendedName>
        <fullName evidence="4">Prepilin-type N-terminal cleavage/methylation domain-containing protein</fullName>
    </recommendedName>
</protein>